<dbReference type="AlphaFoldDB" id="A0A4P9WMN0"/>
<evidence type="ECO:0000313" key="3">
    <source>
        <dbReference type="Proteomes" id="UP000269721"/>
    </source>
</evidence>
<dbReference type="EMBL" id="KZ994302">
    <property type="protein sequence ID" value="RKO93283.1"/>
    <property type="molecule type" value="Genomic_DNA"/>
</dbReference>
<protein>
    <submittedName>
        <fullName evidence="2">Uncharacterized protein</fullName>
    </submittedName>
</protein>
<feature type="region of interest" description="Disordered" evidence="1">
    <location>
        <begin position="188"/>
        <end position="286"/>
    </location>
</feature>
<dbReference type="Proteomes" id="UP000269721">
    <property type="component" value="Unassembled WGS sequence"/>
</dbReference>
<feature type="non-terminal residue" evidence="2">
    <location>
        <position position="286"/>
    </location>
</feature>
<organism evidence="2 3">
    <name type="scientific">Blyttiomyces helicus</name>
    <dbReference type="NCBI Taxonomy" id="388810"/>
    <lineage>
        <taxon>Eukaryota</taxon>
        <taxon>Fungi</taxon>
        <taxon>Fungi incertae sedis</taxon>
        <taxon>Chytridiomycota</taxon>
        <taxon>Chytridiomycota incertae sedis</taxon>
        <taxon>Chytridiomycetes</taxon>
        <taxon>Chytridiomycetes incertae sedis</taxon>
        <taxon>Blyttiomyces</taxon>
    </lineage>
</organism>
<reference evidence="3" key="1">
    <citation type="journal article" date="2018" name="Nat. Microbiol.">
        <title>Leveraging single-cell genomics to expand the fungal tree of life.</title>
        <authorList>
            <person name="Ahrendt S.R."/>
            <person name="Quandt C.A."/>
            <person name="Ciobanu D."/>
            <person name="Clum A."/>
            <person name="Salamov A."/>
            <person name="Andreopoulos B."/>
            <person name="Cheng J.F."/>
            <person name="Woyke T."/>
            <person name="Pelin A."/>
            <person name="Henrissat B."/>
            <person name="Reynolds N.K."/>
            <person name="Benny G.L."/>
            <person name="Smith M.E."/>
            <person name="James T.Y."/>
            <person name="Grigoriev I.V."/>
        </authorList>
    </citation>
    <scope>NUCLEOTIDE SEQUENCE [LARGE SCALE GENOMIC DNA]</scope>
</reference>
<evidence type="ECO:0000256" key="1">
    <source>
        <dbReference type="SAM" id="MobiDB-lite"/>
    </source>
</evidence>
<accession>A0A4P9WMN0</accession>
<name>A0A4P9WMN0_9FUNG</name>
<proteinExistence type="predicted"/>
<gene>
    <name evidence="2" type="ORF">BDK51DRAFT_50832</name>
</gene>
<sequence>MSPPASLFFNELKEGLSDLDPALCEEEVVGSEKARAMQNKARVDGEGHLSYLQADHATWSGAQGFGSRRERGWRVDRVASDFGPGQVWPLPTVIHLNQLPTSGSHKLLTMMNRLTALARSSTDSLRRSDSEANLPNAAVDIEDLNDFEHLPQPHDSPILFAPSSSSSSFYPTSAAATASAMATLSALSPAGSSSRSAHPARLPTTPLPTIEDDVPPPRASLGSRLRISMDSDSSDSSDDETEGTVVGGGDEEEVEPTTDEDEGGADRATLNSPGDLPENFNIETFV</sequence>
<feature type="compositionally biased region" description="Low complexity" evidence="1">
    <location>
        <begin position="188"/>
        <end position="201"/>
    </location>
</feature>
<keyword evidence="3" id="KW-1185">Reference proteome</keyword>
<feature type="compositionally biased region" description="Acidic residues" evidence="1">
    <location>
        <begin position="249"/>
        <end position="263"/>
    </location>
</feature>
<feature type="compositionally biased region" description="Acidic residues" evidence="1">
    <location>
        <begin position="232"/>
        <end position="242"/>
    </location>
</feature>
<evidence type="ECO:0000313" key="2">
    <source>
        <dbReference type="EMBL" id="RKO93283.1"/>
    </source>
</evidence>